<dbReference type="Pfam" id="PF14300">
    <property type="entry name" value="DMP19"/>
    <property type="match status" value="1"/>
</dbReference>
<dbReference type="Gene3D" id="1.20.1420.60">
    <property type="match status" value="1"/>
</dbReference>
<proteinExistence type="predicted"/>
<reference evidence="2 3" key="1">
    <citation type="submission" date="2018-11" db="EMBL/GenBank/DDBJ databases">
        <title>Genomes From Bacteria Associated with the Canine Oral Cavity: a Test Case for Automated Genome-Based Taxonomic Assignment.</title>
        <authorList>
            <person name="Coil D.A."/>
            <person name="Jospin G."/>
            <person name="Darling A.E."/>
            <person name="Wallis C."/>
            <person name="Davis I.J."/>
            <person name="Harris S."/>
            <person name="Eisen J.A."/>
            <person name="Holcombe L.J."/>
            <person name="O'Flynn C."/>
        </authorList>
    </citation>
    <scope>NUCLEOTIDE SEQUENCE [LARGE SCALE GENOMIC DNA]</scope>
    <source>
        <strain evidence="2 3">OH887_COT-365</strain>
    </source>
</reference>
<feature type="domain" description="DNA mimic protein DMP19 C-terminal" evidence="1">
    <location>
        <begin position="57"/>
        <end position="171"/>
    </location>
</feature>
<evidence type="ECO:0000313" key="3">
    <source>
        <dbReference type="Proteomes" id="UP000280819"/>
    </source>
</evidence>
<gene>
    <name evidence="2" type="ORF">EII34_04760</name>
</gene>
<evidence type="ECO:0000259" key="1">
    <source>
        <dbReference type="Pfam" id="PF14300"/>
    </source>
</evidence>
<evidence type="ECO:0000313" key="2">
    <source>
        <dbReference type="EMBL" id="RRD05998.1"/>
    </source>
</evidence>
<dbReference type="Proteomes" id="UP000280819">
    <property type="component" value="Unassembled WGS sequence"/>
</dbReference>
<dbReference type="AlphaFoldDB" id="A0A3P1T9N0"/>
<protein>
    <submittedName>
        <fullName evidence="2">DUF4375 domain-containing protein</fullName>
    </submittedName>
</protein>
<sequence length="290" mass="32482">MPRRRMSSSSRSQEREPMLLDHVIVSRTSYRSGRTYDIIMSNVSVVNHLLDEGAEGDELSPEALGSYHVDFYEAQVENGGIDQFVHNSGWDPFIIGHVSKGLELMGATRHAELFARVQQVMDSLSDEERAAIWDDGVFGDDRVTAFDVLTDEFVELNEEERLETLNAAFLRGLPNLEVVRRRDLEERLAGVIATIPDLEQRLAERAAQAEATKPRFARVIEAICADRGWELETITAGDPTATHDGQQVIGWHFLTDHGHHWMIDLGDRAVVYDTDDNEIGVVDVSAVPGE</sequence>
<comment type="caution">
    <text evidence="2">The sequence shown here is derived from an EMBL/GenBank/DDBJ whole genome shotgun (WGS) entry which is preliminary data.</text>
</comment>
<name>A0A3P1T9N0_9ACTN</name>
<dbReference type="InterPro" id="IPR025402">
    <property type="entry name" value="DMP19_C"/>
</dbReference>
<dbReference type="EMBL" id="RQZG01000004">
    <property type="protein sequence ID" value="RRD05998.1"/>
    <property type="molecule type" value="Genomic_DNA"/>
</dbReference>
<organism evidence="2 3">
    <name type="scientific">Arachnia propionica</name>
    <dbReference type="NCBI Taxonomy" id="1750"/>
    <lineage>
        <taxon>Bacteria</taxon>
        <taxon>Bacillati</taxon>
        <taxon>Actinomycetota</taxon>
        <taxon>Actinomycetes</taxon>
        <taxon>Propionibacteriales</taxon>
        <taxon>Propionibacteriaceae</taxon>
        <taxon>Arachnia</taxon>
    </lineage>
</organism>
<dbReference type="OrthoDB" id="3720724at2"/>
<accession>A0A3P1T9N0</accession>